<evidence type="ECO:0000313" key="1">
    <source>
        <dbReference type="EMBL" id="KAJ4702788.1"/>
    </source>
</evidence>
<protein>
    <submittedName>
        <fullName evidence="1">Lysine-specific demethylase JMJ18</fullName>
    </submittedName>
</protein>
<comment type="caution">
    <text evidence="1">The sequence shown here is derived from an EMBL/GenBank/DDBJ whole genome shotgun (WGS) entry which is preliminary data.</text>
</comment>
<keyword evidence="2" id="KW-1185">Reference proteome</keyword>
<dbReference type="EMBL" id="CM051406">
    <property type="protein sequence ID" value="KAJ4702788.1"/>
    <property type="molecule type" value="Genomic_DNA"/>
</dbReference>
<gene>
    <name evidence="1" type="ORF">OWV82_022782</name>
</gene>
<name>A0ACC1WWU0_MELAZ</name>
<sequence>MEQSKLVTESPNKEHTPKIENTIECSGSPRSGKVSARWDPAGACKPIIDEAPIFYPTVEEFKDTLGYIAKIRSKAESFGICRIVPPASWTPPCPLKAKDIWENAKFSTRTQQVDLLQNREPMRKKIRGRKRKRRRQSRMGSSRRNANSGLEANSAADNDEKFGFHSGPDLTLAEFKKYADNFKEHYFGMKHTKEDLKSDGFEHKILEPSVEDIEGEYWRIVEQPTDEVEVYYGADLETAAFASGFPKQSSMATESDSGQYAVSGWNLNNLPRLPGSVLCFEGSDISGVLVPWLYVGMCFSSFCWHVEDHHLYSLNYLHWGDPKIWYGVPGIHASTLENAMRKHLPDLFEEQPDLLHELVTQLSPSVLKAEGVPVYRAVQHSGEFVLTFPRAYHSGFNCGFNCAEAVNVAPVDWLAHGQQAVELYSAQYRKTSLSHDKLLFGSAQAAIKSLWELSVLQKETPGNLRWKSVCGKDGMLTEAVKTRVQIKKEGLQQLSSCLKLQIMEQDFDLKTERECFSCFYDLHLCAAGCKCSPDRFACLKHANNFCSCDMGHRFVLLRYTMDELNILVEALEGSSDALKKLASKDFRWSPFSKTDGYPVKMDMESAVFSMDCGEQKECSSSSPRTENIVDGNNPCCSYSHISSEVVQSEAKHGTSGLSGSHASINSVNEVNDETQVMNKRAKVDRKSCFDLNIDVMPYDRESKLLLSDTHGKETIENLKKTHLSVHNQGKVYSLGEMKEVATVQVHSNGNSSDSHEDLNKDQPSCSRVIKDTCSLDGKKLFGVDLFLPRKSKGPSDNLLKAEISDGSEGRMSVTVQSHQIKKLDTRVEPINFGCIMCGKLWCSKQAIFPKGFKSRVNFYSVRNPEKVCSYISEVLDAGLLGPLFKVTLEECPSDTFVNVSAQKCWEMVQQRLNVEILRLASAGERGMPCWQSLQKIDGLEMFGFLSSPIIQAIEALDPNHQSTEYWNHKLTTSSNATQVNIYSSSGLSCSIEETKPKIFGITLTDQNQHNPSARGSNSIEEEVHLVLRGLFQKASPKELKVMHRILQSEAQSAEWKVAFKTLIEEIQKTCR</sequence>
<reference evidence="1 2" key="1">
    <citation type="journal article" date="2023" name="Science">
        <title>Complex scaffold remodeling in plant triterpene biosynthesis.</title>
        <authorList>
            <person name="De La Pena R."/>
            <person name="Hodgson H."/>
            <person name="Liu J.C."/>
            <person name="Stephenson M.J."/>
            <person name="Martin A.C."/>
            <person name="Owen C."/>
            <person name="Harkess A."/>
            <person name="Leebens-Mack J."/>
            <person name="Jimenez L.E."/>
            <person name="Osbourn A."/>
            <person name="Sattely E.S."/>
        </authorList>
    </citation>
    <scope>NUCLEOTIDE SEQUENCE [LARGE SCALE GENOMIC DNA]</scope>
    <source>
        <strain evidence="2">cv. JPN11</strain>
        <tissue evidence="1">Leaf</tissue>
    </source>
</reference>
<organism evidence="1 2">
    <name type="scientific">Melia azedarach</name>
    <name type="common">Chinaberry tree</name>
    <dbReference type="NCBI Taxonomy" id="155640"/>
    <lineage>
        <taxon>Eukaryota</taxon>
        <taxon>Viridiplantae</taxon>
        <taxon>Streptophyta</taxon>
        <taxon>Embryophyta</taxon>
        <taxon>Tracheophyta</taxon>
        <taxon>Spermatophyta</taxon>
        <taxon>Magnoliopsida</taxon>
        <taxon>eudicotyledons</taxon>
        <taxon>Gunneridae</taxon>
        <taxon>Pentapetalae</taxon>
        <taxon>rosids</taxon>
        <taxon>malvids</taxon>
        <taxon>Sapindales</taxon>
        <taxon>Meliaceae</taxon>
        <taxon>Melia</taxon>
    </lineage>
</organism>
<proteinExistence type="predicted"/>
<evidence type="ECO:0000313" key="2">
    <source>
        <dbReference type="Proteomes" id="UP001164539"/>
    </source>
</evidence>
<accession>A0ACC1WWU0</accession>
<dbReference type="Proteomes" id="UP001164539">
    <property type="component" value="Chromosome 13"/>
</dbReference>